<organism evidence="3 4">
    <name type="scientific">Actinomadura rugatobispora</name>
    <dbReference type="NCBI Taxonomy" id="1994"/>
    <lineage>
        <taxon>Bacteria</taxon>
        <taxon>Bacillati</taxon>
        <taxon>Actinomycetota</taxon>
        <taxon>Actinomycetes</taxon>
        <taxon>Streptosporangiales</taxon>
        <taxon>Thermomonosporaceae</taxon>
        <taxon>Actinomadura</taxon>
    </lineage>
</organism>
<feature type="region of interest" description="Disordered" evidence="1">
    <location>
        <begin position="1"/>
        <end position="26"/>
    </location>
</feature>
<dbReference type="Proteomes" id="UP001596074">
    <property type="component" value="Unassembled WGS sequence"/>
</dbReference>
<feature type="domain" description="DUF4232" evidence="2">
    <location>
        <begin position="23"/>
        <end position="160"/>
    </location>
</feature>
<protein>
    <submittedName>
        <fullName evidence="3">DUF4232 domain-containing protein</fullName>
    </submittedName>
</protein>
<evidence type="ECO:0000313" key="3">
    <source>
        <dbReference type="EMBL" id="MFC5744133.1"/>
    </source>
</evidence>
<proteinExistence type="predicted"/>
<dbReference type="RefSeq" id="WP_378279237.1">
    <property type="nucleotide sequence ID" value="NZ_JBHSON010000001.1"/>
</dbReference>
<sequence>MLAEEPSGRSGPAAAGTGRPAPCPESGIAMWVREPDAAMGLRSMSVELYNCGAKVRVLEGYPKVKLLDAHLKSIKVKVGHGSSSVAMVESYDRPPGKVTLKPGEVATAGILWRNLVTGDPDGAVLAETLEVTPGPGHRAERVPAVGIDLGTTRKLGLSPWARARQVNGGRSSNAPHYGAKRVWKQRLELSPADRWTGELAARRIRPALEQLRAKGGFTAASVRTTLLGLGFPGNTTTAYPLKTSPGIGFEVYPGGASCVHGSLQADRRVTAKVDGVREEGGCANF</sequence>
<comment type="caution">
    <text evidence="3">The sequence shown here is derived from an EMBL/GenBank/DDBJ whole genome shotgun (WGS) entry which is preliminary data.</text>
</comment>
<accession>A0ABW0ZP23</accession>
<evidence type="ECO:0000313" key="4">
    <source>
        <dbReference type="Proteomes" id="UP001596074"/>
    </source>
</evidence>
<evidence type="ECO:0000256" key="1">
    <source>
        <dbReference type="SAM" id="MobiDB-lite"/>
    </source>
</evidence>
<reference evidence="4" key="1">
    <citation type="journal article" date="2019" name="Int. J. Syst. Evol. Microbiol.">
        <title>The Global Catalogue of Microorganisms (GCM) 10K type strain sequencing project: providing services to taxonomists for standard genome sequencing and annotation.</title>
        <authorList>
            <consortium name="The Broad Institute Genomics Platform"/>
            <consortium name="The Broad Institute Genome Sequencing Center for Infectious Disease"/>
            <person name="Wu L."/>
            <person name="Ma J."/>
        </authorList>
    </citation>
    <scope>NUCLEOTIDE SEQUENCE [LARGE SCALE GENOMIC DNA]</scope>
    <source>
        <strain evidence="4">KCTC 42087</strain>
    </source>
</reference>
<dbReference type="EMBL" id="JBHSON010000001">
    <property type="protein sequence ID" value="MFC5744133.1"/>
    <property type="molecule type" value="Genomic_DNA"/>
</dbReference>
<keyword evidence="4" id="KW-1185">Reference proteome</keyword>
<evidence type="ECO:0000259" key="2">
    <source>
        <dbReference type="Pfam" id="PF14016"/>
    </source>
</evidence>
<dbReference type="Pfam" id="PF14016">
    <property type="entry name" value="DUF4232"/>
    <property type="match status" value="1"/>
</dbReference>
<gene>
    <name evidence="3" type="ORF">ACFPZN_00750</name>
</gene>
<name>A0ABW0ZP23_9ACTN</name>
<feature type="compositionally biased region" description="Low complexity" evidence="1">
    <location>
        <begin position="8"/>
        <end position="20"/>
    </location>
</feature>
<dbReference type="InterPro" id="IPR025326">
    <property type="entry name" value="DUF4232"/>
</dbReference>